<evidence type="ECO:0000256" key="8">
    <source>
        <dbReference type="ARBA" id="ARBA00022833"/>
    </source>
</evidence>
<feature type="transmembrane region" description="Helical" evidence="12">
    <location>
        <begin position="175"/>
        <end position="196"/>
    </location>
</feature>
<keyword evidence="15" id="KW-1185">Reference proteome</keyword>
<feature type="binding site" evidence="12">
    <location>
        <position position="130"/>
    </location>
    <ligand>
        <name>Zn(2+)</name>
        <dbReference type="ChEBI" id="CHEBI:29105"/>
        <note>catalytic</note>
    </ligand>
</feature>
<evidence type="ECO:0000313" key="14">
    <source>
        <dbReference type="EMBL" id="RUT14651.1"/>
    </source>
</evidence>
<feature type="binding site" evidence="12">
    <location>
        <position position="201"/>
    </location>
    <ligand>
        <name>Zn(2+)</name>
        <dbReference type="ChEBI" id="CHEBI:29105"/>
        <note>catalytic</note>
    </ligand>
</feature>
<organism evidence="14 15">
    <name type="scientific">Chroococcidiopsis cubana SAG 39.79</name>
    <dbReference type="NCBI Taxonomy" id="388085"/>
    <lineage>
        <taxon>Bacteria</taxon>
        <taxon>Bacillati</taxon>
        <taxon>Cyanobacteriota</taxon>
        <taxon>Cyanophyceae</taxon>
        <taxon>Chroococcidiopsidales</taxon>
        <taxon>Chroococcidiopsidaceae</taxon>
        <taxon>Chroococcidiopsis</taxon>
    </lineage>
</organism>
<dbReference type="EC" id="3.4.24.-" evidence="12"/>
<dbReference type="GO" id="GO:0004222">
    <property type="term" value="F:metalloendopeptidase activity"/>
    <property type="evidence" value="ECO:0007669"/>
    <property type="project" value="UniProtKB-UniRule"/>
</dbReference>
<dbReference type="InterPro" id="IPR022919">
    <property type="entry name" value="Pept_M48_protease_HtpX"/>
</dbReference>
<dbReference type="Proteomes" id="UP000282574">
    <property type="component" value="Unassembled WGS sequence"/>
</dbReference>
<name>A0AB37UUT2_9CYAN</name>
<feature type="transmembrane region" description="Helical" evidence="12">
    <location>
        <begin position="7"/>
        <end position="24"/>
    </location>
</feature>
<dbReference type="InterPro" id="IPR001915">
    <property type="entry name" value="Peptidase_M48"/>
</dbReference>
<keyword evidence="7 12" id="KW-0378">Hydrolase</keyword>
<keyword evidence="10 12" id="KW-0482">Metalloprotease</keyword>
<comment type="subcellular location">
    <subcellularLocation>
        <location evidence="1 12">Cell membrane</location>
        <topology evidence="1 12">Multi-pass membrane protein</topology>
    </subcellularLocation>
</comment>
<evidence type="ECO:0000256" key="9">
    <source>
        <dbReference type="ARBA" id="ARBA00022989"/>
    </source>
</evidence>
<protein>
    <recommendedName>
        <fullName evidence="12">Protease HtpX homolog</fullName>
        <ecNumber evidence="12">3.4.24.-</ecNumber>
    </recommendedName>
</protein>
<dbReference type="PANTHER" id="PTHR43221">
    <property type="entry name" value="PROTEASE HTPX"/>
    <property type="match status" value="1"/>
</dbReference>
<evidence type="ECO:0000259" key="13">
    <source>
        <dbReference type="Pfam" id="PF01435"/>
    </source>
</evidence>
<dbReference type="Gene3D" id="3.30.2010.10">
    <property type="entry name" value="Metalloproteases ('zincins'), catalytic domain"/>
    <property type="match status" value="1"/>
</dbReference>
<feature type="binding site" evidence="12">
    <location>
        <position position="134"/>
    </location>
    <ligand>
        <name>Zn(2+)</name>
        <dbReference type="ChEBI" id="CHEBI:29105"/>
        <note>catalytic</note>
    </ligand>
</feature>
<evidence type="ECO:0000256" key="3">
    <source>
        <dbReference type="ARBA" id="ARBA00022475"/>
    </source>
</evidence>
<evidence type="ECO:0000256" key="10">
    <source>
        <dbReference type="ARBA" id="ARBA00023049"/>
    </source>
</evidence>
<dbReference type="HAMAP" id="MF_00188">
    <property type="entry name" value="Pept_M48_protease_HtpX"/>
    <property type="match status" value="1"/>
</dbReference>
<dbReference type="RefSeq" id="WP_106165877.1">
    <property type="nucleotide sequence ID" value="NZ_JAVKZF010000005.1"/>
</dbReference>
<evidence type="ECO:0000256" key="12">
    <source>
        <dbReference type="HAMAP-Rule" id="MF_00188"/>
    </source>
</evidence>
<evidence type="ECO:0000256" key="1">
    <source>
        <dbReference type="ARBA" id="ARBA00004651"/>
    </source>
</evidence>
<dbReference type="GO" id="GO:0005886">
    <property type="term" value="C:plasma membrane"/>
    <property type="evidence" value="ECO:0007669"/>
    <property type="project" value="UniProtKB-SubCell"/>
</dbReference>
<evidence type="ECO:0000256" key="7">
    <source>
        <dbReference type="ARBA" id="ARBA00022801"/>
    </source>
</evidence>
<evidence type="ECO:0000256" key="6">
    <source>
        <dbReference type="ARBA" id="ARBA00022723"/>
    </source>
</evidence>
<dbReference type="PANTHER" id="PTHR43221:SF1">
    <property type="entry name" value="PROTEASE HTPX"/>
    <property type="match status" value="1"/>
</dbReference>
<dbReference type="GO" id="GO:0006508">
    <property type="term" value="P:proteolysis"/>
    <property type="evidence" value="ECO:0007669"/>
    <property type="project" value="UniProtKB-KW"/>
</dbReference>
<keyword evidence="4 12" id="KW-0645">Protease</keyword>
<keyword evidence="8 12" id="KW-0862">Zinc</keyword>
<dbReference type="Pfam" id="PF01435">
    <property type="entry name" value="Peptidase_M48"/>
    <property type="match status" value="1"/>
</dbReference>
<feature type="transmembrane region" description="Helical" evidence="12">
    <location>
        <begin position="30"/>
        <end position="47"/>
    </location>
</feature>
<reference evidence="14 15" key="1">
    <citation type="journal article" date="2019" name="Genome Biol. Evol.">
        <title>Day and night: Metabolic profiles and evolutionary relationships of six axenic non-marine cyanobacteria.</title>
        <authorList>
            <person name="Will S.E."/>
            <person name="Henke P."/>
            <person name="Boedeker C."/>
            <person name="Huang S."/>
            <person name="Brinkmann H."/>
            <person name="Rohde M."/>
            <person name="Jarek M."/>
            <person name="Friedl T."/>
            <person name="Seufert S."/>
            <person name="Schumacher M."/>
            <person name="Overmann J."/>
            <person name="Neumann-Schaal M."/>
            <person name="Petersen J."/>
        </authorList>
    </citation>
    <scope>NUCLEOTIDE SEQUENCE [LARGE SCALE GENOMIC DNA]</scope>
    <source>
        <strain evidence="14 15">SAG 39.79</strain>
    </source>
</reference>
<comment type="cofactor">
    <cofactor evidence="12">
        <name>Zn(2+)</name>
        <dbReference type="ChEBI" id="CHEBI:29105"/>
    </cofactor>
    <text evidence="12">Binds 1 zinc ion per subunit.</text>
</comment>
<feature type="active site" evidence="12">
    <location>
        <position position="131"/>
    </location>
</feature>
<evidence type="ECO:0000256" key="4">
    <source>
        <dbReference type="ARBA" id="ARBA00022670"/>
    </source>
</evidence>
<feature type="transmembrane region" description="Helical" evidence="12">
    <location>
        <begin position="140"/>
        <end position="163"/>
    </location>
</feature>
<evidence type="ECO:0000313" key="15">
    <source>
        <dbReference type="Proteomes" id="UP000282574"/>
    </source>
</evidence>
<keyword evidence="9 12" id="KW-1133">Transmembrane helix</keyword>
<dbReference type="EMBL" id="RSCK01000001">
    <property type="protein sequence ID" value="RUT14651.1"/>
    <property type="molecule type" value="Genomic_DNA"/>
</dbReference>
<dbReference type="GO" id="GO:0008270">
    <property type="term" value="F:zinc ion binding"/>
    <property type="evidence" value="ECO:0007669"/>
    <property type="project" value="UniProtKB-UniRule"/>
</dbReference>
<gene>
    <name evidence="12 14" type="primary">htpX</name>
    <name evidence="14" type="ORF">DSM107010_01970</name>
</gene>
<feature type="domain" description="Peptidase M48" evidence="13">
    <location>
        <begin position="65"/>
        <end position="276"/>
    </location>
</feature>
<dbReference type="InterPro" id="IPR050083">
    <property type="entry name" value="HtpX_protease"/>
</dbReference>
<sequence length="280" mass="30337">MNALRTTFLMVLLVVLFVLVGRVLGGQSGMAIALILALAMNFFSYWFSDKLILKLYNAREIQQADAPRLWEIVAHLASRARLPMPKVYIIPSEQPNAFATGRNPKHAAVAVTTGIIEILDWKELEGVIGHELAHIKHNDILTGTIAATIAGAITYLAQMAYWLPIGRSDSRNGNPFVALLLLITAPIAAALIQMAISRSREFEADAGGAKISGNPLALANALRKLEAGARATPMNNATPATAHLFQVSPFSGRQGISNLFSTHPLTVERIRRLEAMAGRL</sequence>
<proteinExistence type="inferred from homology"/>
<dbReference type="NCBIfam" id="NF002826">
    <property type="entry name" value="PRK03001.1"/>
    <property type="match status" value="1"/>
</dbReference>
<dbReference type="AlphaFoldDB" id="A0AB37UUT2"/>
<comment type="similarity">
    <text evidence="2 12">Belongs to the peptidase M48B family.</text>
</comment>
<keyword evidence="11 12" id="KW-0472">Membrane</keyword>
<evidence type="ECO:0000256" key="11">
    <source>
        <dbReference type="ARBA" id="ARBA00023136"/>
    </source>
</evidence>
<evidence type="ECO:0000256" key="5">
    <source>
        <dbReference type="ARBA" id="ARBA00022692"/>
    </source>
</evidence>
<dbReference type="CDD" id="cd07336">
    <property type="entry name" value="M48B_HtpX_like"/>
    <property type="match status" value="1"/>
</dbReference>
<comment type="caution">
    <text evidence="14">The sequence shown here is derived from an EMBL/GenBank/DDBJ whole genome shotgun (WGS) entry which is preliminary data.</text>
</comment>
<evidence type="ECO:0000256" key="2">
    <source>
        <dbReference type="ARBA" id="ARBA00009779"/>
    </source>
</evidence>
<keyword evidence="6 12" id="KW-0479">Metal-binding</keyword>
<keyword evidence="5 12" id="KW-0812">Transmembrane</keyword>
<accession>A0AB37UUT2</accession>
<keyword evidence="3 12" id="KW-1003">Cell membrane</keyword>